<sequence length="91" mass="10418">MENREVVLTDGRSFNCATSIVSIEYPMGYVRATLVEYTLTEATTSKETIVYKLHKTKDGFWYDHPFMEKPGAFLMMTLKKAIDEAENDQAV</sequence>
<evidence type="ECO:0000313" key="1">
    <source>
        <dbReference type="EMBL" id="QEC69356.1"/>
    </source>
</evidence>
<evidence type="ECO:0000313" key="2">
    <source>
        <dbReference type="Proteomes" id="UP000321533"/>
    </source>
</evidence>
<reference evidence="1 2" key="1">
    <citation type="journal article" date="2016" name="Int. J. Syst. Evol. Microbiol.">
        <title>Panacibacter ginsenosidivorans gen. nov., sp. nov., with ginsenoside converting activity isolated from soil of a ginseng field.</title>
        <authorList>
            <person name="Siddiqi M.Z."/>
            <person name="Muhammad Shafi S."/>
            <person name="Choi K.D."/>
            <person name="Im W.T."/>
        </authorList>
    </citation>
    <scope>NUCLEOTIDE SEQUENCE [LARGE SCALE GENOMIC DNA]</scope>
    <source>
        <strain evidence="1 2">Gsoil1550</strain>
    </source>
</reference>
<proteinExistence type="predicted"/>
<dbReference type="OrthoDB" id="680686at2"/>
<dbReference type="RefSeq" id="WP_147192233.1">
    <property type="nucleotide sequence ID" value="NZ_CP042435.1"/>
</dbReference>
<protein>
    <submittedName>
        <fullName evidence="1">Uncharacterized protein</fullName>
    </submittedName>
</protein>
<accession>A0A5B8VFN4</accession>
<gene>
    <name evidence="1" type="ORF">FRZ67_19340</name>
</gene>
<dbReference type="AlphaFoldDB" id="A0A5B8VFN4"/>
<keyword evidence="2" id="KW-1185">Reference proteome</keyword>
<organism evidence="1 2">
    <name type="scientific">Panacibacter ginsenosidivorans</name>
    <dbReference type="NCBI Taxonomy" id="1813871"/>
    <lineage>
        <taxon>Bacteria</taxon>
        <taxon>Pseudomonadati</taxon>
        <taxon>Bacteroidota</taxon>
        <taxon>Chitinophagia</taxon>
        <taxon>Chitinophagales</taxon>
        <taxon>Chitinophagaceae</taxon>
        <taxon>Panacibacter</taxon>
    </lineage>
</organism>
<name>A0A5B8VFN4_9BACT</name>
<dbReference type="EMBL" id="CP042435">
    <property type="protein sequence ID" value="QEC69356.1"/>
    <property type="molecule type" value="Genomic_DNA"/>
</dbReference>
<dbReference type="Proteomes" id="UP000321533">
    <property type="component" value="Chromosome"/>
</dbReference>
<dbReference type="KEGG" id="pgin:FRZ67_19340"/>